<evidence type="ECO:0000313" key="2">
    <source>
        <dbReference type="Proteomes" id="UP000276587"/>
    </source>
</evidence>
<reference evidence="1 2" key="1">
    <citation type="submission" date="2018-08" db="EMBL/GenBank/DDBJ databases">
        <title>Recombination of ecologically and evolutionarily significant loci maintains genetic cohesion in the Pseudomonas syringae species complex.</title>
        <authorList>
            <person name="Dillon M."/>
            <person name="Thakur S."/>
            <person name="Almeida R.N.D."/>
            <person name="Weir B.S."/>
            <person name="Guttman D.S."/>
        </authorList>
    </citation>
    <scope>NUCLEOTIDE SEQUENCE [LARGE SCALE GENOMIC DNA]</scope>
    <source>
        <strain evidence="1 2">ICMP 3555</strain>
    </source>
</reference>
<name>A0A3M4ASA4_PSEMA</name>
<dbReference type="AlphaFoldDB" id="A0A3M4ASA4"/>
<comment type="caution">
    <text evidence="1">The sequence shown here is derived from an EMBL/GenBank/DDBJ whole genome shotgun (WGS) entry which is preliminary data.</text>
</comment>
<keyword evidence="2" id="KW-1185">Reference proteome</keyword>
<protein>
    <submittedName>
        <fullName evidence="1">Uncharacterized protein</fullName>
    </submittedName>
</protein>
<evidence type="ECO:0000313" key="1">
    <source>
        <dbReference type="EMBL" id="RMP09739.1"/>
    </source>
</evidence>
<sequence>MIAMHFFWSLFTRKTALRQYALLDAQGRCQAFKECSQPPVGDGWVEIDEIRLSWMHHPLPARARVSPRPAQSPRHQPLAA</sequence>
<accession>A0A3M4ASA4</accession>
<organism evidence="1 2">
    <name type="scientific">Pseudomonas marginalis pv. marginalis</name>
    <dbReference type="NCBI Taxonomy" id="97473"/>
    <lineage>
        <taxon>Bacteria</taxon>
        <taxon>Pseudomonadati</taxon>
        <taxon>Pseudomonadota</taxon>
        <taxon>Gammaproteobacteria</taxon>
        <taxon>Pseudomonadales</taxon>
        <taxon>Pseudomonadaceae</taxon>
        <taxon>Pseudomonas</taxon>
    </lineage>
</organism>
<gene>
    <name evidence="1" type="ORF">ALQ29_01642</name>
</gene>
<dbReference type="EMBL" id="RBQF01000160">
    <property type="protein sequence ID" value="RMP09739.1"/>
    <property type="molecule type" value="Genomic_DNA"/>
</dbReference>
<proteinExistence type="predicted"/>
<dbReference type="Proteomes" id="UP000276587">
    <property type="component" value="Unassembled WGS sequence"/>
</dbReference>